<evidence type="ECO:0000256" key="3">
    <source>
        <dbReference type="ARBA" id="ARBA00023125"/>
    </source>
</evidence>
<gene>
    <name evidence="5" type="ORF">EDC30_101351</name>
</gene>
<comment type="caution">
    <text evidence="5">The sequence shown here is derived from an EMBL/GenBank/DDBJ whole genome shotgun (WGS) entry which is preliminary data.</text>
</comment>
<dbReference type="Proteomes" id="UP000295382">
    <property type="component" value="Unassembled WGS sequence"/>
</dbReference>
<reference evidence="5 6" key="1">
    <citation type="submission" date="2019-03" db="EMBL/GenBank/DDBJ databases">
        <title>Genomic Encyclopedia of Type Strains, Phase IV (KMG-IV): sequencing the most valuable type-strain genomes for metagenomic binning, comparative biology and taxonomic classification.</title>
        <authorList>
            <person name="Goeker M."/>
        </authorList>
    </citation>
    <scope>NUCLEOTIDE SEQUENCE [LARGE SCALE GENOMIC DNA]</scope>
    <source>
        <strain evidence="5 6">DSM 7445</strain>
    </source>
</reference>
<keyword evidence="2" id="KW-0226">DNA condensation</keyword>
<evidence type="ECO:0000313" key="5">
    <source>
        <dbReference type="EMBL" id="TCS39395.1"/>
    </source>
</evidence>
<dbReference type="PRINTS" id="PR01727">
    <property type="entry name" value="DNABINDINGHU"/>
</dbReference>
<dbReference type="CDD" id="cd13831">
    <property type="entry name" value="HU"/>
    <property type="match status" value="1"/>
</dbReference>
<dbReference type="SUPFAM" id="SSF47729">
    <property type="entry name" value="IHF-like DNA-binding proteins"/>
    <property type="match status" value="1"/>
</dbReference>
<evidence type="ECO:0000313" key="6">
    <source>
        <dbReference type="Proteomes" id="UP000295382"/>
    </source>
</evidence>
<dbReference type="SMART" id="SM00411">
    <property type="entry name" value="BHL"/>
    <property type="match status" value="1"/>
</dbReference>
<dbReference type="PANTHER" id="PTHR33175:SF3">
    <property type="entry name" value="DNA-BINDING PROTEIN HU-BETA"/>
    <property type="match status" value="1"/>
</dbReference>
<dbReference type="OrthoDB" id="9799835at2"/>
<sequence>MSKAEIIASIAAEHDLPKAKAQQIYDGIFAGIAQQLKKEGRASVAGFGTFTVSKRAARTARNPQTGEPLKIKASNSVRFKASPGVKETVQKFKVK</sequence>
<evidence type="ECO:0000256" key="2">
    <source>
        <dbReference type="ARBA" id="ARBA00023067"/>
    </source>
</evidence>
<dbReference type="InterPro" id="IPR000119">
    <property type="entry name" value="Hist_DNA-bd"/>
</dbReference>
<protein>
    <submittedName>
        <fullName evidence="5">DNA-binding protein HU-beta</fullName>
    </submittedName>
</protein>
<dbReference type="InterPro" id="IPR010992">
    <property type="entry name" value="IHF-like_DNA-bd_dom_sf"/>
</dbReference>
<dbReference type="InterPro" id="IPR020816">
    <property type="entry name" value="Histone-like_DNA-bd_CS"/>
</dbReference>
<organism evidence="5 6">
    <name type="scientific">Paucimonas lemoignei</name>
    <name type="common">Pseudomonas lemoignei</name>
    <dbReference type="NCBI Taxonomy" id="29443"/>
    <lineage>
        <taxon>Bacteria</taxon>
        <taxon>Pseudomonadati</taxon>
        <taxon>Pseudomonadota</taxon>
        <taxon>Betaproteobacteria</taxon>
        <taxon>Burkholderiales</taxon>
        <taxon>Burkholderiaceae</taxon>
        <taxon>Paucimonas</taxon>
    </lineage>
</organism>
<dbReference type="PANTHER" id="PTHR33175">
    <property type="entry name" value="DNA-BINDING PROTEIN HU"/>
    <property type="match status" value="1"/>
</dbReference>
<evidence type="ECO:0000256" key="4">
    <source>
        <dbReference type="RuleBase" id="RU003939"/>
    </source>
</evidence>
<dbReference type="GO" id="GO:0030527">
    <property type="term" value="F:structural constituent of chromatin"/>
    <property type="evidence" value="ECO:0007669"/>
    <property type="project" value="InterPro"/>
</dbReference>
<dbReference type="PROSITE" id="PS00045">
    <property type="entry name" value="HISTONE_LIKE"/>
    <property type="match status" value="1"/>
</dbReference>
<dbReference type="GO" id="GO:0005829">
    <property type="term" value="C:cytosol"/>
    <property type="evidence" value="ECO:0007669"/>
    <property type="project" value="TreeGrafter"/>
</dbReference>
<dbReference type="GO" id="GO:0003677">
    <property type="term" value="F:DNA binding"/>
    <property type="evidence" value="ECO:0007669"/>
    <property type="project" value="UniProtKB-KW"/>
</dbReference>
<dbReference type="Pfam" id="PF00216">
    <property type="entry name" value="Bac_DNA_binding"/>
    <property type="match status" value="1"/>
</dbReference>
<name>A0A4R3I3W0_PAULE</name>
<keyword evidence="3 5" id="KW-0238">DNA-binding</keyword>
<dbReference type="Gene3D" id="4.10.520.10">
    <property type="entry name" value="IHF-like DNA-binding proteins"/>
    <property type="match status" value="1"/>
</dbReference>
<keyword evidence="6" id="KW-1185">Reference proteome</keyword>
<evidence type="ECO:0000256" key="1">
    <source>
        <dbReference type="ARBA" id="ARBA00010529"/>
    </source>
</evidence>
<comment type="similarity">
    <text evidence="1 4">Belongs to the bacterial histone-like protein family.</text>
</comment>
<accession>A0A4R3I3W0</accession>
<dbReference type="GO" id="GO:0030261">
    <property type="term" value="P:chromosome condensation"/>
    <property type="evidence" value="ECO:0007669"/>
    <property type="project" value="UniProtKB-KW"/>
</dbReference>
<dbReference type="RefSeq" id="WP_132256694.1">
    <property type="nucleotide sequence ID" value="NZ_SLZQ01000001.1"/>
</dbReference>
<proteinExistence type="inferred from homology"/>
<dbReference type="EMBL" id="SLZQ01000001">
    <property type="protein sequence ID" value="TCS39395.1"/>
    <property type="molecule type" value="Genomic_DNA"/>
</dbReference>
<dbReference type="AlphaFoldDB" id="A0A4R3I3W0"/>